<proteinExistence type="predicted"/>
<sequence length="35" mass="3947">MKVPPNTAFKKLYFLLKENPLVKILKSKTGGKSLN</sequence>
<name>A0A6C0J6X7_9ZZZZ</name>
<dbReference type="AlphaFoldDB" id="A0A6C0J6X7"/>
<dbReference type="EMBL" id="MN740313">
    <property type="protein sequence ID" value="QHT99727.1"/>
    <property type="molecule type" value="Genomic_DNA"/>
</dbReference>
<reference evidence="1" key="1">
    <citation type="journal article" date="2020" name="Nature">
        <title>Giant virus diversity and host interactions through global metagenomics.</title>
        <authorList>
            <person name="Schulz F."/>
            <person name="Roux S."/>
            <person name="Paez-Espino D."/>
            <person name="Jungbluth S."/>
            <person name="Walsh D.A."/>
            <person name="Denef V.J."/>
            <person name="McMahon K.D."/>
            <person name="Konstantinidis K.T."/>
            <person name="Eloe-Fadrosh E.A."/>
            <person name="Kyrpides N.C."/>
            <person name="Woyke T."/>
        </authorList>
    </citation>
    <scope>NUCLEOTIDE SEQUENCE</scope>
    <source>
        <strain evidence="1">GVMAG-M-3300025727-45</strain>
    </source>
</reference>
<evidence type="ECO:0000313" key="1">
    <source>
        <dbReference type="EMBL" id="QHT99727.1"/>
    </source>
</evidence>
<organism evidence="1">
    <name type="scientific">viral metagenome</name>
    <dbReference type="NCBI Taxonomy" id="1070528"/>
    <lineage>
        <taxon>unclassified sequences</taxon>
        <taxon>metagenomes</taxon>
        <taxon>organismal metagenomes</taxon>
    </lineage>
</organism>
<accession>A0A6C0J6X7</accession>
<protein>
    <submittedName>
        <fullName evidence="1">Uncharacterized protein</fullName>
    </submittedName>
</protein>